<dbReference type="CDD" id="cd00637">
    <property type="entry name" value="7tm_classA_rhodopsin-like"/>
    <property type="match status" value="1"/>
</dbReference>
<dbReference type="AlphaFoldDB" id="A0A814IJ89"/>
<dbReference type="GO" id="GO:0005886">
    <property type="term" value="C:plasma membrane"/>
    <property type="evidence" value="ECO:0007669"/>
    <property type="project" value="UniProtKB-SubCell"/>
</dbReference>
<feature type="transmembrane region" description="Helical" evidence="7">
    <location>
        <begin position="308"/>
        <end position="331"/>
    </location>
</feature>
<evidence type="ECO:0000256" key="2">
    <source>
        <dbReference type="ARBA" id="ARBA00022475"/>
    </source>
</evidence>
<dbReference type="Proteomes" id="UP000663879">
    <property type="component" value="Unassembled WGS sequence"/>
</dbReference>
<evidence type="ECO:0000256" key="4">
    <source>
        <dbReference type="ARBA" id="ARBA00022989"/>
    </source>
</evidence>
<feature type="transmembrane region" description="Helical" evidence="7">
    <location>
        <begin position="73"/>
        <end position="93"/>
    </location>
</feature>
<keyword evidence="6" id="KW-0675">Receptor</keyword>
<dbReference type="Gene3D" id="1.20.1070.10">
    <property type="entry name" value="Rhodopsin 7-helix transmembrane proteins"/>
    <property type="match status" value="1"/>
</dbReference>
<dbReference type="InterPro" id="IPR017452">
    <property type="entry name" value="GPCR_Rhodpsn_7TM"/>
</dbReference>
<accession>A0A814IJ89</accession>
<gene>
    <name evidence="9" type="ORF">OXX778_LOCUS17533</name>
</gene>
<dbReference type="GO" id="GO:0042277">
    <property type="term" value="F:peptide binding"/>
    <property type="evidence" value="ECO:0007669"/>
    <property type="project" value="TreeGrafter"/>
</dbReference>
<proteinExistence type="predicted"/>
<feature type="transmembrane region" description="Helical" evidence="7">
    <location>
        <begin position="343"/>
        <end position="366"/>
    </location>
</feature>
<dbReference type="GO" id="GO:0004930">
    <property type="term" value="F:G protein-coupled receptor activity"/>
    <property type="evidence" value="ECO:0007669"/>
    <property type="project" value="InterPro"/>
</dbReference>
<reference evidence="9" key="1">
    <citation type="submission" date="2021-02" db="EMBL/GenBank/DDBJ databases">
        <authorList>
            <person name="Nowell W R."/>
        </authorList>
    </citation>
    <scope>NUCLEOTIDE SEQUENCE</scope>
    <source>
        <strain evidence="9">Ploen Becks lab</strain>
    </source>
</reference>
<dbReference type="OrthoDB" id="10680009at2759"/>
<evidence type="ECO:0000259" key="8">
    <source>
        <dbReference type="PROSITE" id="PS50262"/>
    </source>
</evidence>
<evidence type="ECO:0000313" key="9">
    <source>
        <dbReference type="EMBL" id="CAF1024212.1"/>
    </source>
</evidence>
<dbReference type="InterPro" id="IPR000276">
    <property type="entry name" value="GPCR_Rhodpsn"/>
</dbReference>
<protein>
    <recommendedName>
        <fullName evidence="8">G-protein coupled receptors family 1 profile domain-containing protein</fullName>
    </recommendedName>
</protein>
<evidence type="ECO:0000256" key="3">
    <source>
        <dbReference type="ARBA" id="ARBA00022692"/>
    </source>
</evidence>
<dbReference type="PANTHER" id="PTHR24241">
    <property type="entry name" value="NEUROPEPTIDE RECEPTOR-RELATED G-PROTEIN COUPLED RECEPTOR"/>
    <property type="match status" value="1"/>
</dbReference>
<feature type="transmembrane region" description="Helical" evidence="7">
    <location>
        <begin position="147"/>
        <end position="167"/>
    </location>
</feature>
<dbReference type="Pfam" id="PF00001">
    <property type="entry name" value="7tm_1"/>
    <property type="match status" value="1"/>
</dbReference>
<sequence>MHINSITKVVPLKNLTFSNISIYHADLAECLLNTTNTLFDITIIVIKILAFILHIVVFLTIGLNRKFHSRHSIYLINLAIIGFLSVLNGLSILDSKLLCKYNSTFYCQFQGVFFQYSIYVCSYSVLAMAAYRLTCVRCKNLNQTLKIWRIILSIILVWSLSLLFVLLPKLIRKIPIFYHYSLNTCMENYSERFWSFLFFMFFGFILPSLSIMLINVIIVLKIKKSKNKLSSFSKLKIKIFKKSTIFTESNKIGVNGVNLRIEKVEEVNFNLENVSSVCQSTTPNNSRNSLTKNQCVLTNKVVNSQLKLIVQFSIIYFSYLVYSISNFLLIYQTTLVEYHWEFYLIRMFNIFIWLYHLTSPILYLGFHPITIEKFKKFSRSFTIPKFLNKI</sequence>
<evidence type="ECO:0000256" key="5">
    <source>
        <dbReference type="ARBA" id="ARBA00023136"/>
    </source>
</evidence>
<dbReference type="SUPFAM" id="SSF81321">
    <property type="entry name" value="Family A G protein-coupled receptor-like"/>
    <property type="match status" value="1"/>
</dbReference>
<feature type="transmembrane region" description="Helical" evidence="7">
    <location>
        <begin position="196"/>
        <end position="220"/>
    </location>
</feature>
<name>A0A814IJ89_9BILA</name>
<dbReference type="EMBL" id="CAJNOC010004511">
    <property type="protein sequence ID" value="CAF1024212.1"/>
    <property type="molecule type" value="Genomic_DNA"/>
</dbReference>
<comment type="caution">
    <text evidence="9">The sequence shown here is derived from an EMBL/GenBank/DDBJ whole genome shotgun (WGS) entry which is preliminary data.</text>
</comment>
<organism evidence="9 10">
    <name type="scientific">Brachionus calyciflorus</name>
    <dbReference type="NCBI Taxonomy" id="104777"/>
    <lineage>
        <taxon>Eukaryota</taxon>
        <taxon>Metazoa</taxon>
        <taxon>Spiralia</taxon>
        <taxon>Gnathifera</taxon>
        <taxon>Rotifera</taxon>
        <taxon>Eurotatoria</taxon>
        <taxon>Monogononta</taxon>
        <taxon>Pseudotrocha</taxon>
        <taxon>Ploima</taxon>
        <taxon>Brachionidae</taxon>
        <taxon>Brachionus</taxon>
    </lineage>
</organism>
<evidence type="ECO:0000256" key="7">
    <source>
        <dbReference type="SAM" id="Phobius"/>
    </source>
</evidence>
<keyword evidence="5 7" id="KW-0472">Membrane</keyword>
<dbReference type="PANTHER" id="PTHR24241:SF76">
    <property type="entry name" value="NEUROPEPTIDE SIFAMIDE RECEPTOR"/>
    <property type="match status" value="1"/>
</dbReference>
<keyword evidence="3 7" id="KW-0812">Transmembrane</keyword>
<keyword evidence="2" id="KW-1003">Cell membrane</keyword>
<keyword evidence="4 7" id="KW-1133">Transmembrane helix</keyword>
<keyword evidence="10" id="KW-1185">Reference proteome</keyword>
<feature type="transmembrane region" description="Helical" evidence="7">
    <location>
        <begin position="41"/>
        <end position="61"/>
    </location>
</feature>
<evidence type="ECO:0000313" key="10">
    <source>
        <dbReference type="Proteomes" id="UP000663879"/>
    </source>
</evidence>
<feature type="domain" description="G-protein coupled receptors family 1 profile" evidence="8">
    <location>
        <begin position="53"/>
        <end position="363"/>
    </location>
</feature>
<comment type="subcellular location">
    <subcellularLocation>
        <location evidence="1">Cell membrane</location>
        <topology evidence="1">Multi-pass membrane protein</topology>
    </subcellularLocation>
</comment>
<evidence type="ECO:0000256" key="6">
    <source>
        <dbReference type="ARBA" id="ARBA00023170"/>
    </source>
</evidence>
<dbReference type="PROSITE" id="PS50262">
    <property type="entry name" value="G_PROTEIN_RECEP_F1_2"/>
    <property type="match status" value="1"/>
</dbReference>
<evidence type="ECO:0000256" key="1">
    <source>
        <dbReference type="ARBA" id="ARBA00004651"/>
    </source>
</evidence>
<dbReference type="GO" id="GO:0032870">
    <property type="term" value="P:cellular response to hormone stimulus"/>
    <property type="evidence" value="ECO:0007669"/>
    <property type="project" value="TreeGrafter"/>
</dbReference>
<feature type="transmembrane region" description="Helical" evidence="7">
    <location>
        <begin position="113"/>
        <end position="135"/>
    </location>
</feature>